<comment type="subcellular location">
    <subcellularLocation>
        <location evidence="1">Cell membrane</location>
        <topology evidence="1">Multi-pass membrane protein</topology>
    </subcellularLocation>
</comment>
<dbReference type="Pfam" id="PF06271">
    <property type="entry name" value="RDD"/>
    <property type="match status" value="1"/>
</dbReference>
<feature type="transmembrane region" description="Helical" evidence="6">
    <location>
        <begin position="17"/>
        <end position="37"/>
    </location>
</feature>
<dbReference type="PANTHER" id="PTHR36115">
    <property type="entry name" value="PROLINE-RICH ANTIGEN HOMOLOG-RELATED"/>
    <property type="match status" value="1"/>
</dbReference>
<evidence type="ECO:0000313" key="9">
    <source>
        <dbReference type="Proteomes" id="UP000069632"/>
    </source>
</evidence>
<feature type="transmembrane region" description="Helical" evidence="6">
    <location>
        <begin position="49"/>
        <end position="68"/>
    </location>
</feature>
<proteinExistence type="predicted"/>
<keyword evidence="9" id="KW-1185">Reference proteome</keyword>
<evidence type="ECO:0000256" key="4">
    <source>
        <dbReference type="ARBA" id="ARBA00022989"/>
    </source>
</evidence>
<protein>
    <submittedName>
        <fullName evidence="8">RDD protein</fullName>
    </submittedName>
</protein>
<keyword evidence="2" id="KW-1003">Cell membrane</keyword>
<evidence type="ECO:0000256" key="2">
    <source>
        <dbReference type="ARBA" id="ARBA00022475"/>
    </source>
</evidence>
<keyword evidence="3 6" id="KW-0812">Transmembrane</keyword>
<gene>
    <name evidence="8" type="ORF">ERS672216_00370</name>
</gene>
<evidence type="ECO:0000259" key="7">
    <source>
        <dbReference type="Pfam" id="PF06271"/>
    </source>
</evidence>
<dbReference type="PANTHER" id="PTHR36115:SF6">
    <property type="entry name" value="PROLINE-RICH ANTIGEN HOMOLOG"/>
    <property type="match status" value="1"/>
</dbReference>
<sequence length="136" mass="15622">MSKQKASISPVFLRVKAFVLDMFLIAIPLLYFTTYVVLDGKDNFQHNQLAIFAVWLVYGLITSLFFTFKAQTPGYKAQEIYLIDLKTGKKITFIKAVLRYVIFVFFGPVGIVFCLFRKDRLNLHDILTQSAAVIKK</sequence>
<evidence type="ECO:0000313" key="8">
    <source>
        <dbReference type="EMBL" id="CZE46438.1"/>
    </source>
</evidence>
<dbReference type="GO" id="GO:0005886">
    <property type="term" value="C:plasma membrane"/>
    <property type="evidence" value="ECO:0007669"/>
    <property type="project" value="UniProtKB-SubCell"/>
</dbReference>
<evidence type="ECO:0000256" key="6">
    <source>
        <dbReference type="SAM" id="Phobius"/>
    </source>
</evidence>
<evidence type="ECO:0000256" key="5">
    <source>
        <dbReference type="ARBA" id="ARBA00023136"/>
    </source>
</evidence>
<organism evidence="8 9">
    <name type="scientific">Campylobacter geochelonis</name>
    <dbReference type="NCBI Taxonomy" id="1780362"/>
    <lineage>
        <taxon>Bacteria</taxon>
        <taxon>Pseudomonadati</taxon>
        <taxon>Campylobacterota</taxon>
        <taxon>Epsilonproteobacteria</taxon>
        <taxon>Campylobacterales</taxon>
        <taxon>Campylobacteraceae</taxon>
        <taxon>Campylobacter</taxon>
    </lineage>
</organism>
<dbReference type="AlphaFoldDB" id="A0A128ECK0"/>
<keyword evidence="5 6" id="KW-0472">Membrane</keyword>
<dbReference type="EMBL" id="FIZP01000001">
    <property type="protein sequence ID" value="CZE46438.1"/>
    <property type="molecule type" value="Genomic_DNA"/>
</dbReference>
<dbReference type="InterPro" id="IPR010432">
    <property type="entry name" value="RDD"/>
</dbReference>
<keyword evidence="4 6" id="KW-1133">Transmembrane helix</keyword>
<reference evidence="8 9" key="1">
    <citation type="submission" date="2016-02" db="EMBL/GenBank/DDBJ databases">
        <authorList>
            <consortium name="Pathogen Informatics"/>
        </authorList>
    </citation>
    <scope>NUCLEOTIDE SEQUENCE [LARGE SCALE GENOMIC DNA]</scope>
    <source>
        <strain evidence="8 9">RC20</strain>
    </source>
</reference>
<feature type="transmembrane region" description="Helical" evidence="6">
    <location>
        <begin position="97"/>
        <end position="116"/>
    </location>
</feature>
<dbReference type="OrthoDB" id="5349007at2"/>
<name>A0A128ECK0_9BACT</name>
<accession>A0A128ECK0</accession>
<feature type="domain" description="RDD" evidence="7">
    <location>
        <begin position="10"/>
        <end position="128"/>
    </location>
</feature>
<dbReference type="Proteomes" id="UP000069632">
    <property type="component" value="Unassembled WGS sequence"/>
</dbReference>
<evidence type="ECO:0000256" key="1">
    <source>
        <dbReference type="ARBA" id="ARBA00004651"/>
    </source>
</evidence>
<dbReference type="RefSeq" id="WP_075494335.1">
    <property type="nucleotide sequence ID" value="NZ_CP053844.1"/>
</dbReference>
<evidence type="ECO:0000256" key="3">
    <source>
        <dbReference type="ARBA" id="ARBA00022692"/>
    </source>
</evidence>
<dbReference type="InterPro" id="IPR051791">
    <property type="entry name" value="Pra-immunoreactive"/>
</dbReference>